<gene>
    <name evidence="2" type="ORF">IPOD504_LOCUS8760</name>
</gene>
<reference evidence="2" key="1">
    <citation type="submission" date="2022-03" db="EMBL/GenBank/DDBJ databases">
        <authorList>
            <person name="Martin H S."/>
        </authorList>
    </citation>
    <scope>NUCLEOTIDE SEQUENCE</scope>
</reference>
<feature type="compositionally biased region" description="Basic and acidic residues" evidence="1">
    <location>
        <begin position="1"/>
        <end position="10"/>
    </location>
</feature>
<evidence type="ECO:0000313" key="2">
    <source>
        <dbReference type="EMBL" id="CAH2054737.1"/>
    </source>
</evidence>
<accession>A0ABN8IGQ0</accession>
<keyword evidence="3" id="KW-1185">Reference proteome</keyword>
<name>A0ABN8IGQ0_9NEOP</name>
<sequence length="73" mass="7661">MHTLAIKKETNTGGRNTIDALGPARGEGCLTLVYAAAPRITCLGRHIALTKSSPVPVATEALSNYETDPLKLA</sequence>
<protein>
    <submittedName>
        <fullName evidence="2">Uncharacterized protein</fullName>
    </submittedName>
</protein>
<feature type="region of interest" description="Disordered" evidence="1">
    <location>
        <begin position="1"/>
        <end position="20"/>
    </location>
</feature>
<proteinExistence type="predicted"/>
<dbReference type="EMBL" id="OW152833">
    <property type="protein sequence ID" value="CAH2054737.1"/>
    <property type="molecule type" value="Genomic_DNA"/>
</dbReference>
<dbReference type="Proteomes" id="UP000837857">
    <property type="component" value="Chromosome 21"/>
</dbReference>
<feature type="non-terminal residue" evidence="2">
    <location>
        <position position="73"/>
    </location>
</feature>
<evidence type="ECO:0000313" key="3">
    <source>
        <dbReference type="Proteomes" id="UP000837857"/>
    </source>
</evidence>
<evidence type="ECO:0000256" key="1">
    <source>
        <dbReference type="SAM" id="MobiDB-lite"/>
    </source>
</evidence>
<organism evidence="2 3">
    <name type="scientific">Iphiclides podalirius</name>
    <name type="common">scarce swallowtail</name>
    <dbReference type="NCBI Taxonomy" id="110791"/>
    <lineage>
        <taxon>Eukaryota</taxon>
        <taxon>Metazoa</taxon>
        <taxon>Ecdysozoa</taxon>
        <taxon>Arthropoda</taxon>
        <taxon>Hexapoda</taxon>
        <taxon>Insecta</taxon>
        <taxon>Pterygota</taxon>
        <taxon>Neoptera</taxon>
        <taxon>Endopterygota</taxon>
        <taxon>Lepidoptera</taxon>
        <taxon>Glossata</taxon>
        <taxon>Ditrysia</taxon>
        <taxon>Papilionoidea</taxon>
        <taxon>Papilionidae</taxon>
        <taxon>Papilioninae</taxon>
        <taxon>Iphiclides</taxon>
    </lineage>
</organism>